<sequence length="34" mass="3936">MALDRPNHRLNHKSHILFLLKRSPYFFSIAAAGL</sequence>
<dbReference type="Proteomes" id="UP000187203">
    <property type="component" value="Unassembled WGS sequence"/>
</dbReference>
<dbReference type="AlphaFoldDB" id="A0A1R3GUR6"/>
<accession>A0A1R3GUR6</accession>
<dbReference type="EMBL" id="AWUE01021541">
    <property type="protein sequence ID" value="OMO61854.1"/>
    <property type="molecule type" value="Genomic_DNA"/>
</dbReference>
<evidence type="ECO:0000313" key="2">
    <source>
        <dbReference type="Proteomes" id="UP000187203"/>
    </source>
</evidence>
<reference evidence="2" key="1">
    <citation type="submission" date="2013-09" db="EMBL/GenBank/DDBJ databases">
        <title>Corchorus olitorius genome sequencing.</title>
        <authorList>
            <person name="Alam M."/>
            <person name="Haque M.S."/>
            <person name="Islam M.S."/>
            <person name="Emdad E.M."/>
            <person name="Islam M.M."/>
            <person name="Ahmed B."/>
            <person name="Halim A."/>
            <person name="Hossen Q.M.M."/>
            <person name="Hossain M.Z."/>
            <person name="Ahmed R."/>
            <person name="Khan M.M."/>
            <person name="Islam R."/>
            <person name="Rashid M.M."/>
            <person name="Khan S.A."/>
            <person name="Rahman M.S."/>
            <person name="Alam M."/>
            <person name="Yahiya A.S."/>
            <person name="Khan M.S."/>
            <person name="Azam M.S."/>
            <person name="Haque T."/>
            <person name="Lashkar M.Z.H."/>
            <person name="Akhand A.I."/>
            <person name="Morshed G."/>
            <person name="Roy S."/>
            <person name="Uddin K.S."/>
            <person name="Rabeya T."/>
            <person name="Hossain A.S."/>
            <person name="Chowdhury A."/>
            <person name="Snigdha A.R."/>
            <person name="Mortoza M.S."/>
            <person name="Matin S.A."/>
            <person name="Hoque S.M.E."/>
            <person name="Islam M.K."/>
            <person name="Roy D.K."/>
            <person name="Haider R."/>
            <person name="Moosa M.M."/>
            <person name="Elias S.M."/>
            <person name="Hasan A.M."/>
            <person name="Jahan S."/>
            <person name="Shafiuddin M."/>
            <person name="Mahmood N."/>
            <person name="Shommy N.S."/>
        </authorList>
    </citation>
    <scope>NUCLEOTIDE SEQUENCE [LARGE SCALE GENOMIC DNA]</scope>
    <source>
        <strain evidence="2">cv. O-4</strain>
    </source>
</reference>
<evidence type="ECO:0000313" key="1">
    <source>
        <dbReference type="EMBL" id="OMO61854.1"/>
    </source>
</evidence>
<name>A0A1R3GUR6_9ROSI</name>
<gene>
    <name evidence="1" type="ORF">COLO4_33314</name>
</gene>
<comment type="caution">
    <text evidence="1">The sequence shown here is derived from an EMBL/GenBank/DDBJ whole genome shotgun (WGS) entry which is preliminary data.</text>
</comment>
<keyword evidence="2" id="KW-1185">Reference proteome</keyword>
<organism evidence="1 2">
    <name type="scientific">Corchorus olitorius</name>
    <dbReference type="NCBI Taxonomy" id="93759"/>
    <lineage>
        <taxon>Eukaryota</taxon>
        <taxon>Viridiplantae</taxon>
        <taxon>Streptophyta</taxon>
        <taxon>Embryophyta</taxon>
        <taxon>Tracheophyta</taxon>
        <taxon>Spermatophyta</taxon>
        <taxon>Magnoliopsida</taxon>
        <taxon>eudicotyledons</taxon>
        <taxon>Gunneridae</taxon>
        <taxon>Pentapetalae</taxon>
        <taxon>rosids</taxon>
        <taxon>malvids</taxon>
        <taxon>Malvales</taxon>
        <taxon>Malvaceae</taxon>
        <taxon>Grewioideae</taxon>
        <taxon>Apeibeae</taxon>
        <taxon>Corchorus</taxon>
    </lineage>
</organism>
<proteinExistence type="predicted"/>
<protein>
    <submittedName>
        <fullName evidence="1">Uncharacterized protein</fullName>
    </submittedName>
</protein>